<gene>
    <name evidence="1" type="ORF">ARMOST_14425</name>
</gene>
<dbReference type="EMBL" id="FUEG01000013">
    <property type="protein sequence ID" value="SJL11024.1"/>
    <property type="molecule type" value="Genomic_DNA"/>
</dbReference>
<keyword evidence="2" id="KW-1185">Reference proteome</keyword>
<proteinExistence type="predicted"/>
<accession>A0A284RQK8</accession>
<sequence length="314" mass="35828">MLFAKCAGLESPCGSTLSLLWRLLIDLKGALPYLTPFHSSPPSVRISFDASSRRNSIRIHLLVQHLLAPLACPHPSHAAMRSLKTTYRDPWDMVMETPGWEMAQYQPPVVLYSASKPGSRSGSQDAFRVELRRSKISSSRRSFHRASPSYLCTNLAVDTYFRFFDLYRWKFVHQDVHLASNLTYGNSGASRFSTTNKKFPEDKLGLKRDLKWFQFQLQFLRPCFARCKTKRTEKGITKSKPFKWFSPVFSPRSLYLLHSLPTALIATHRVHQSMAASPGYISVSGSLSTLLHCVQRLSDSTRLPQHNFTLYTYS</sequence>
<dbReference type="AlphaFoldDB" id="A0A284RQK8"/>
<evidence type="ECO:0000313" key="2">
    <source>
        <dbReference type="Proteomes" id="UP000219338"/>
    </source>
</evidence>
<organism evidence="1 2">
    <name type="scientific">Armillaria ostoyae</name>
    <name type="common">Armillaria root rot fungus</name>
    <dbReference type="NCBI Taxonomy" id="47428"/>
    <lineage>
        <taxon>Eukaryota</taxon>
        <taxon>Fungi</taxon>
        <taxon>Dikarya</taxon>
        <taxon>Basidiomycota</taxon>
        <taxon>Agaricomycotina</taxon>
        <taxon>Agaricomycetes</taxon>
        <taxon>Agaricomycetidae</taxon>
        <taxon>Agaricales</taxon>
        <taxon>Marasmiineae</taxon>
        <taxon>Physalacriaceae</taxon>
        <taxon>Armillaria</taxon>
    </lineage>
</organism>
<dbReference type="Proteomes" id="UP000219338">
    <property type="component" value="Unassembled WGS sequence"/>
</dbReference>
<name>A0A284RQK8_ARMOS</name>
<protein>
    <submittedName>
        <fullName evidence="1">Uncharacterized protein</fullName>
    </submittedName>
</protein>
<reference evidence="2" key="1">
    <citation type="journal article" date="2017" name="Nat. Ecol. Evol.">
        <title>Genome expansion and lineage-specific genetic innovations in the forest pathogenic fungi Armillaria.</title>
        <authorList>
            <person name="Sipos G."/>
            <person name="Prasanna A.N."/>
            <person name="Walter M.C."/>
            <person name="O'Connor E."/>
            <person name="Balint B."/>
            <person name="Krizsan K."/>
            <person name="Kiss B."/>
            <person name="Hess J."/>
            <person name="Varga T."/>
            <person name="Slot J."/>
            <person name="Riley R."/>
            <person name="Boka B."/>
            <person name="Rigling D."/>
            <person name="Barry K."/>
            <person name="Lee J."/>
            <person name="Mihaltcheva S."/>
            <person name="LaButti K."/>
            <person name="Lipzen A."/>
            <person name="Waldron R."/>
            <person name="Moloney N.M."/>
            <person name="Sperisen C."/>
            <person name="Kredics L."/>
            <person name="Vagvoelgyi C."/>
            <person name="Patrignani A."/>
            <person name="Fitzpatrick D."/>
            <person name="Nagy I."/>
            <person name="Doyle S."/>
            <person name="Anderson J.B."/>
            <person name="Grigoriev I.V."/>
            <person name="Gueldener U."/>
            <person name="Muensterkoetter M."/>
            <person name="Nagy L.G."/>
        </authorList>
    </citation>
    <scope>NUCLEOTIDE SEQUENCE [LARGE SCALE GENOMIC DNA]</scope>
    <source>
        <strain evidence="2">C18/9</strain>
    </source>
</reference>
<evidence type="ECO:0000313" key="1">
    <source>
        <dbReference type="EMBL" id="SJL11024.1"/>
    </source>
</evidence>